<evidence type="ECO:0000313" key="1">
    <source>
        <dbReference type="EMBL" id="KAJ7563461.1"/>
    </source>
</evidence>
<comment type="caution">
    <text evidence="1">The sequence shown here is derived from an EMBL/GenBank/DDBJ whole genome shotgun (WGS) entry which is preliminary data.</text>
</comment>
<name>A0ACC2EAD9_DIPCM</name>
<accession>A0ACC2EAD9</accession>
<dbReference type="Proteomes" id="UP001162992">
    <property type="component" value="Chromosome 3"/>
</dbReference>
<keyword evidence="2" id="KW-1185">Reference proteome</keyword>
<evidence type="ECO:0000313" key="2">
    <source>
        <dbReference type="Proteomes" id="UP001162992"/>
    </source>
</evidence>
<sequence length="34" mass="3902">MVTVTFSSAFTLSMVHYLRCPRMREHITSVSLLS</sequence>
<protein>
    <submittedName>
        <fullName evidence="1">Uncharacterized protein</fullName>
    </submittedName>
</protein>
<gene>
    <name evidence="1" type="ORF">O6H91_03G111100</name>
</gene>
<reference evidence="2" key="1">
    <citation type="journal article" date="2024" name="Proc. Natl. Acad. Sci. U.S.A.">
        <title>Extraordinary preservation of gene collinearity over three hundred million years revealed in homosporous lycophytes.</title>
        <authorList>
            <person name="Li C."/>
            <person name="Wickell D."/>
            <person name="Kuo L.Y."/>
            <person name="Chen X."/>
            <person name="Nie B."/>
            <person name="Liao X."/>
            <person name="Peng D."/>
            <person name="Ji J."/>
            <person name="Jenkins J."/>
            <person name="Williams M."/>
            <person name="Shu S."/>
            <person name="Plott C."/>
            <person name="Barry K."/>
            <person name="Rajasekar S."/>
            <person name="Grimwood J."/>
            <person name="Han X."/>
            <person name="Sun S."/>
            <person name="Hou Z."/>
            <person name="He W."/>
            <person name="Dai G."/>
            <person name="Sun C."/>
            <person name="Schmutz J."/>
            <person name="Leebens-Mack J.H."/>
            <person name="Li F.W."/>
            <person name="Wang L."/>
        </authorList>
    </citation>
    <scope>NUCLEOTIDE SEQUENCE [LARGE SCALE GENOMIC DNA]</scope>
    <source>
        <strain evidence="2">cv. PW_Plant_1</strain>
    </source>
</reference>
<organism evidence="1 2">
    <name type="scientific">Diphasiastrum complanatum</name>
    <name type="common">Issler's clubmoss</name>
    <name type="synonym">Lycopodium complanatum</name>
    <dbReference type="NCBI Taxonomy" id="34168"/>
    <lineage>
        <taxon>Eukaryota</taxon>
        <taxon>Viridiplantae</taxon>
        <taxon>Streptophyta</taxon>
        <taxon>Embryophyta</taxon>
        <taxon>Tracheophyta</taxon>
        <taxon>Lycopodiopsida</taxon>
        <taxon>Lycopodiales</taxon>
        <taxon>Lycopodiaceae</taxon>
        <taxon>Lycopodioideae</taxon>
        <taxon>Diphasiastrum</taxon>
    </lineage>
</organism>
<dbReference type="EMBL" id="CM055094">
    <property type="protein sequence ID" value="KAJ7563461.1"/>
    <property type="molecule type" value="Genomic_DNA"/>
</dbReference>
<proteinExistence type="predicted"/>